<dbReference type="Proteomes" id="UP001370490">
    <property type="component" value="Unassembled WGS sequence"/>
</dbReference>
<reference evidence="5 6" key="1">
    <citation type="submission" date="2023-12" db="EMBL/GenBank/DDBJ databases">
        <title>A high-quality genome assembly for Dillenia turbinata (Dilleniales).</title>
        <authorList>
            <person name="Chanderbali A."/>
        </authorList>
    </citation>
    <scope>NUCLEOTIDE SEQUENCE [LARGE SCALE GENOMIC DNA]</scope>
    <source>
        <strain evidence="5">LSX21</strain>
        <tissue evidence="5">Leaf</tissue>
    </source>
</reference>
<evidence type="ECO:0000313" key="6">
    <source>
        <dbReference type="Proteomes" id="UP001370490"/>
    </source>
</evidence>
<dbReference type="PANTHER" id="PTHR43592:SF20">
    <property type="entry name" value="ALPHA_BETA-HYDROLASES SUPERFAMILY PROTEIN"/>
    <property type="match status" value="1"/>
</dbReference>
<comment type="caution">
    <text evidence="5">The sequence shown here is derived from an EMBL/GenBank/DDBJ whole genome shotgun (WGS) entry which is preliminary data.</text>
</comment>
<feature type="transmembrane region" description="Helical" evidence="2">
    <location>
        <begin position="1666"/>
        <end position="1685"/>
    </location>
</feature>
<sequence length="1789" mass="196089">MNCWSNNAAIAPSTINLHSPFTPTKTLLFLHGGSGRPWTWRKRRRFKTNPRIRITNEFIENPEPEPLLSSSFVNLFHTLISQFPSLNSLDFITPALGFSSGLALYLSRFNSNSRLRDIGEWILFTSPTPFNRFVMLRCPSISFQGSELLEDVNGKLVKEDRHFVRLDTGRIQFQTNAAQTEVEKVKYQRLCVPTEDGGVISLDWPAHLDITEERGMDTTLLLIPGTPEGSMDLNVTSFVRECLRRGCFPLVMNPRGCAGSPLTTPRLFTAADSDDISTAIQFISRTRPWTTLMGVGWGYGANMLTKYLAEIGEATPLTAATCIDNPFDLEEATRSPPHHLALNEKLTSGLINILRSNKEIFQGRSKGFDVEKALLAKSIRDFEKEISMVSYGFETIEDFYSKSSTREAVGNNDGGAAPLFSIPRSLIAENPYTSLLLCSCLTSSAGASCRSAIHWCQYLTIEWLMAVELGLLKGRHPLLNDVEVTINPSKGLALVEGRRSEQPERVDRVLNLAHSNASIKKMLEGGDSVASSSVGDMGSFSKLEHEELEQKGSNFLQQISSDDGEKFSEEGLNSVDGDRGQVVDAAKVVLNMLEVTMPDTLTEEQKKKVLLAVGQGETFMKALQDAVPEDVRGKLTTAVSGILNSQGGNLNFDKLLALGRTPNASELKSKNKENFGTQLGAESGSKGSNISDLRKSADSLSDSSDNNQHGVDKSDEQSEPLYSEKLQKSADVDQSPSVSNHGEDIPSSGWKGANDSLNSEGNDVVSREHDIFSCENDQNGSLTGHTANYAHGFENTGQTEEANFDQEKLDCDSEMAPRNMKDNSTQKNGEKSSESFGEQSQTNLSTRTEEPVSPPWSLSEVPTMEKDGSDNQQKEDKGAQVVLDHIKSTQPDSGSPAFSVTQALDALTGMDDSTQVAVNSVFGVIEDMITQLEEEKVDGNGAKVIDKSKENKNASKNENQQAINESASKDNEGNTNNARLHSNNLYDDPEKKNLDNHLVTRHGSGMSDRDDKLFQSPVLFNGKSTERSEGVGHSDWTQNEKEDIGAEFLGENDSFRHLYDIPLLISANPHRNSIYNECLCKYLLLKMEGTNSLGLNKSSALFLDYFPEEGQWKLLEQPRNAGARVGSLATHSHADRKLPPKLCKTAKYMDIEPPYKILDPGKLQEPVGKSEIVANTDGSSRLNRSQELLCFVKSIILDSLRIEVIRRLSAADLEEMDPNITKELEEIANVVSLAVGKNKSNSWSLEGKVSADNGASGKVGTLHGDHFVKAMSSAVQKTDSLRRVLPIGVIVGSTLAAIRKYFNVTMQHDYGQNENAKSCEENHPSEVCETESDQIVNEVYQNSGSDNSITRDEIAASKVLNNETAVVGAITAALGASALLVNQQTNESGGIDAVATSMVLKEKTNQIKYSDKLEEVMSEKNQNNIVTSLAEKAMSVAGPVVPTKEDGEVDHERLVAMLADLGQKGGMLRLVGKIALLWGGIRGAMSLTDRLILFLHIADRPLYQRIIGFVCMVLLLWSPVVVPLLPSLMQSWSTQNSSKVAEFVSIIGLYAAVMILVMLWGKRIRGFENPLEQYGLKLTSSAEIKNLLMALIGGVTLVLSIHYLNSLLGCVHLSWPVGLPSSYLDAVMWLKKCGQMLFLACKGIATAIGVALVEELLFRSWLPEEIAADLGYHRGIIFSGLAFSLFQRSPWAIPGFWLLSLVLSGARQRNQGSLSIPIGLRAGILASSFILQEGGMLTSKLNFPLWVTGTHPLQPFSGAVGLALSLILAILFYPRQPIKREKAERNIQE</sequence>
<dbReference type="GO" id="GO:0004175">
    <property type="term" value="F:endopeptidase activity"/>
    <property type="evidence" value="ECO:0007669"/>
    <property type="project" value="UniProtKB-ARBA"/>
</dbReference>
<feature type="transmembrane region" description="Helical" evidence="2">
    <location>
        <begin position="1756"/>
        <end position="1773"/>
    </location>
</feature>
<protein>
    <submittedName>
        <fullName evidence="5">Type II CAAX prenyl endopeptidase Rce1-like</fullName>
    </submittedName>
</protein>
<dbReference type="Gene3D" id="3.40.50.1820">
    <property type="entry name" value="alpha/beta hydrolase"/>
    <property type="match status" value="1"/>
</dbReference>
<dbReference type="InterPro" id="IPR056652">
    <property type="entry name" value="DUF7750"/>
</dbReference>
<feature type="compositionally biased region" description="Polar residues" evidence="1">
    <location>
        <begin position="834"/>
        <end position="846"/>
    </location>
</feature>
<evidence type="ECO:0000259" key="4">
    <source>
        <dbReference type="Pfam" id="PF24930"/>
    </source>
</evidence>
<feature type="transmembrane region" description="Helical" evidence="2">
    <location>
        <begin position="1466"/>
        <end position="1485"/>
    </location>
</feature>
<feature type="region of interest" description="Disordered" evidence="1">
    <location>
        <begin position="666"/>
        <end position="763"/>
    </location>
</feature>
<evidence type="ECO:0000313" key="5">
    <source>
        <dbReference type="EMBL" id="KAK6944693.1"/>
    </source>
</evidence>
<evidence type="ECO:0000256" key="2">
    <source>
        <dbReference type="SAM" id="Phobius"/>
    </source>
</evidence>
<dbReference type="PANTHER" id="PTHR43592">
    <property type="entry name" value="CAAX AMINO TERMINAL PROTEASE"/>
    <property type="match status" value="1"/>
</dbReference>
<feature type="transmembrane region" description="Helical" evidence="2">
    <location>
        <begin position="1540"/>
        <end position="1561"/>
    </location>
</feature>
<feature type="compositionally biased region" description="Basic and acidic residues" evidence="1">
    <location>
        <begin position="863"/>
        <end position="878"/>
    </location>
</feature>
<feature type="region of interest" description="Disordered" evidence="1">
    <location>
        <begin position="940"/>
        <end position="1012"/>
    </location>
</feature>
<dbReference type="Pfam" id="PF02517">
    <property type="entry name" value="Rce1-like"/>
    <property type="match status" value="1"/>
</dbReference>
<proteinExistence type="predicted"/>
<dbReference type="EMBL" id="JBAMMX010000003">
    <property type="protein sequence ID" value="KAK6944693.1"/>
    <property type="molecule type" value="Genomic_DNA"/>
</dbReference>
<feature type="region of interest" description="Disordered" evidence="1">
    <location>
        <begin position="814"/>
        <end position="878"/>
    </location>
</feature>
<dbReference type="GO" id="GO:0080120">
    <property type="term" value="P:CAAX-box protein maturation"/>
    <property type="evidence" value="ECO:0007669"/>
    <property type="project" value="UniProtKB-ARBA"/>
</dbReference>
<name>A0AAN8W1L0_9MAGN</name>
<feature type="compositionally biased region" description="Polar residues" evidence="1">
    <location>
        <begin position="973"/>
        <end position="985"/>
    </location>
</feature>
<feature type="transmembrane region" description="Helical" evidence="2">
    <location>
        <begin position="1506"/>
        <end position="1528"/>
    </location>
</feature>
<feature type="transmembrane region" description="Helical" evidence="2">
    <location>
        <begin position="1587"/>
        <end position="1615"/>
    </location>
</feature>
<dbReference type="Pfam" id="PF24930">
    <property type="entry name" value="DUF7750"/>
    <property type="match status" value="1"/>
</dbReference>
<accession>A0AAN8W1L0</accession>
<dbReference type="InterPro" id="IPR029058">
    <property type="entry name" value="AB_hydrolase_fold"/>
</dbReference>
<feature type="domain" description="DUF7750" evidence="4">
    <location>
        <begin position="580"/>
        <end position="643"/>
    </location>
</feature>
<keyword evidence="2" id="KW-1133">Transmembrane helix</keyword>
<feature type="transmembrane region" description="Helical" evidence="2">
    <location>
        <begin position="1635"/>
        <end position="1654"/>
    </location>
</feature>
<dbReference type="InterPro" id="IPR003675">
    <property type="entry name" value="Rce1/LyrA-like_dom"/>
</dbReference>
<evidence type="ECO:0000256" key="1">
    <source>
        <dbReference type="SAM" id="MobiDB-lite"/>
    </source>
</evidence>
<keyword evidence="6" id="KW-1185">Reference proteome</keyword>
<feature type="compositionally biased region" description="Basic and acidic residues" evidence="1">
    <location>
        <begin position="940"/>
        <end position="955"/>
    </location>
</feature>
<keyword evidence="2" id="KW-0812">Transmembrane</keyword>
<gene>
    <name evidence="5" type="ORF">RJ641_025795</name>
</gene>
<evidence type="ECO:0000259" key="3">
    <source>
        <dbReference type="Pfam" id="PF02517"/>
    </source>
</evidence>
<keyword evidence="2" id="KW-0472">Membrane</keyword>
<feature type="domain" description="CAAX prenyl protease 2/Lysostaphin resistance protein A-like" evidence="3">
    <location>
        <begin position="1642"/>
        <end position="1722"/>
    </location>
</feature>
<dbReference type="SUPFAM" id="SSF53474">
    <property type="entry name" value="alpha/beta-Hydrolases"/>
    <property type="match status" value="1"/>
</dbReference>
<organism evidence="5 6">
    <name type="scientific">Dillenia turbinata</name>
    <dbReference type="NCBI Taxonomy" id="194707"/>
    <lineage>
        <taxon>Eukaryota</taxon>
        <taxon>Viridiplantae</taxon>
        <taxon>Streptophyta</taxon>
        <taxon>Embryophyta</taxon>
        <taxon>Tracheophyta</taxon>
        <taxon>Spermatophyta</taxon>
        <taxon>Magnoliopsida</taxon>
        <taxon>eudicotyledons</taxon>
        <taxon>Gunneridae</taxon>
        <taxon>Pentapetalae</taxon>
        <taxon>Dilleniales</taxon>
        <taxon>Dilleniaceae</taxon>
        <taxon>Dillenia</taxon>
    </lineage>
</organism>